<evidence type="ECO:0000313" key="5">
    <source>
        <dbReference type="Proteomes" id="UP000287296"/>
    </source>
</evidence>
<accession>A0A429X351</accession>
<dbReference type="OrthoDB" id="2941937at2"/>
<name>A0A429X351_SIMTE</name>
<dbReference type="EMBL" id="BORJ01000001">
    <property type="protein sequence ID" value="GIN94940.1"/>
    <property type="molecule type" value="Genomic_DNA"/>
</dbReference>
<dbReference type="PROSITE" id="PS51257">
    <property type="entry name" value="PROKAR_LIPOPROTEIN"/>
    <property type="match status" value="1"/>
</dbReference>
<keyword evidence="6" id="KW-1185">Reference proteome</keyword>
<evidence type="ECO:0000313" key="6">
    <source>
        <dbReference type="Proteomes" id="UP000680670"/>
    </source>
</evidence>
<feature type="signal peptide" evidence="2">
    <location>
        <begin position="1"/>
        <end position="23"/>
    </location>
</feature>
<proteinExistence type="predicted"/>
<sequence length="76" mass="8240">MISIRKQGLVAFSILLLAACSPAQENALNEFLSENQKKTTESNQSVEEHPAWNDSPAEPVIGESTVEAPISNKKSD</sequence>
<protein>
    <submittedName>
        <fullName evidence="4">Uncharacterized protein</fullName>
    </submittedName>
</protein>
<evidence type="ECO:0000256" key="2">
    <source>
        <dbReference type="SAM" id="SignalP"/>
    </source>
</evidence>
<feature type="compositionally biased region" description="Basic and acidic residues" evidence="1">
    <location>
        <begin position="35"/>
        <end position="51"/>
    </location>
</feature>
<gene>
    <name evidence="4" type="ORF">D5F11_020730</name>
    <name evidence="3" type="ORF">J6TS1_08100</name>
</gene>
<evidence type="ECO:0000313" key="4">
    <source>
        <dbReference type="EMBL" id="RST57790.1"/>
    </source>
</evidence>
<reference evidence="4 5" key="1">
    <citation type="submission" date="2018-12" db="EMBL/GenBank/DDBJ databases">
        <authorList>
            <person name="Sun L."/>
            <person name="Chen Z."/>
        </authorList>
    </citation>
    <scope>NUCLEOTIDE SEQUENCE [LARGE SCALE GENOMIC DNA]</scope>
    <source>
        <strain evidence="4 5">LMG 29736</strain>
    </source>
</reference>
<evidence type="ECO:0000256" key="1">
    <source>
        <dbReference type="SAM" id="MobiDB-lite"/>
    </source>
</evidence>
<dbReference type="Proteomes" id="UP000680670">
    <property type="component" value="Unassembled WGS sequence"/>
</dbReference>
<comment type="caution">
    <text evidence="4">The sequence shown here is derived from an EMBL/GenBank/DDBJ whole genome shotgun (WGS) entry which is preliminary data.</text>
</comment>
<feature type="region of interest" description="Disordered" evidence="1">
    <location>
        <begin position="31"/>
        <end position="76"/>
    </location>
</feature>
<feature type="chain" id="PRO_5019294536" evidence="2">
    <location>
        <begin position="24"/>
        <end position="76"/>
    </location>
</feature>
<organism evidence="4 5">
    <name type="scientific">Siminovitchia terrae</name>
    <name type="common">Bacillus terrae</name>
    <dbReference type="NCBI Taxonomy" id="1914933"/>
    <lineage>
        <taxon>Bacteria</taxon>
        <taxon>Bacillati</taxon>
        <taxon>Bacillota</taxon>
        <taxon>Bacilli</taxon>
        <taxon>Bacillales</taxon>
        <taxon>Bacillaceae</taxon>
        <taxon>Siminovitchia</taxon>
    </lineage>
</organism>
<dbReference type="AlphaFoldDB" id="A0A429X351"/>
<evidence type="ECO:0000313" key="3">
    <source>
        <dbReference type="EMBL" id="GIN94940.1"/>
    </source>
</evidence>
<reference evidence="3 6" key="2">
    <citation type="submission" date="2021-03" db="EMBL/GenBank/DDBJ databases">
        <title>Antimicrobial resistance genes in bacteria isolated from Japanese honey, and their potential for conferring macrolide and lincosamide resistance in the American foulbrood pathogen Paenibacillus larvae.</title>
        <authorList>
            <person name="Okamoto M."/>
            <person name="Kumagai M."/>
            <person name="Kanamori H."/>
            <person name="Takamatsu D."/>
        </authorList>
    </citation>
    <scope>NUCLEOTIDE SEQUENCE [LARGE SCALE GENOMIC DNA]</scope>
    <source>
        <strain evidence="3 6">J6TS1</strain>
    </source>
</reference>
<dbReference type="RefSeq" id="WP_120118779.1">
    <property type="nucleotide sequence ID" value="NZ_BORI01000006.1"/>
</dbReference>
<keyword evidence="2" id="KW-0732">Signal</keyword>
<dbReference type="EMBL" id="QYTW02000028">
    <property type="protein sequence ID" value="RST57790.1"/>
    <property type="molecule type" value="Genomic_DNA"/>
</dbReference>
<dbReference type="Proteomes" id="UP000287296">
    <property type="component" value="Unassembled WGS sequence"/>
</dbReference>